<dbReference type="CDD" id="cd18577">
    <property type="entry name" value="ABC_6TM_Pgp_ABCB1_D1_like"/>
    <property type="match status" value="2"/>
</dbReference>
<feature type="domain" description="ABC transporter" evidence="14">
    <location>
        <begin position="292"/>
        <end position="528"/>
    </location>
</feature>
<dbReference type="PROSITE" id="PS50929">
    <property type="entry name" value="ABC_TM1F"/>
    <property type="match status" value="4"/>
</dbReference>
<feature type="domain" description="ABC transmembrane type-1" evidence="15">
    <location>
        <begin position="1849"/>
        <end position="2132"/>
    </location>
</feature>
<feature type="transmembrane region" description="Helical" evidence="13">
    <location>
        <begin position="1468"/>
        <end position="1489"/>
    </location>
</feature>
<dbReference type="SUPFAM" id="SSF52540">
    <property type="entry name" value="P-loop containing nucleoside triphosphate hydrolases"/>
    <property type="match status" value="4"/>
</dbReference>
<feature type="domain" description="ABC transporter" evidence="14">
    <location>
        <begin position="1531"/>
        <end position="1767"/>
    </location>
</feature>
<keyword evidence="7" id="KW-0067">ATP-binding</keyword>
<dbReference type="Pfam" id="PF00664">
    <property type="entry name" value="ABC_membrane"/>
    <property type="match status" value="4"/>
</dbReference>
<feature type="transmembrane region" description="Helical" evidence="13">
    <location>
        <begin position="1845"/>
        <end position="1867"/>
    </location>
</feature>
<gene>
    <name evidence="16" type="ORF">HNAJ_LOCUS9202</name>
</gene>
<comment type="subcellular location">
    <subcellularLocation>
        <location evidence="1">Membrane</location>
        <topology evidence="1">Multi-pass membrane protein</topology>
    </subcellularLocation>
</comment>
<protein>
    <submittedName>
        <fullName evidence="18">Bile salt export pump</fullName>
    </submittedName>
</protein>
<dbReference type="GO" id="GO:0005524">
    <property type="term" value="F:ATP binding"/>
    <property type="evidence" value="ECO:0007669"/>
    <property type="project" value="UniProtKB-KW"/>
</dbReference>
<dbReference type="InterPro" id="IPR027417">
    <property type="entry name" value="P-loop_NTPase"/>
</dbReference>
<dbReference type="Pfam" id="PF00005">
    <property type="entry name" value="ABC_tran"/>
    <property type="match status" value="4"/>
</dbReference>
<dbReference type="PANTHER" id="PTHR43394">
    <property type="entry name" value="ATP-DEPENDENT PERMEASE MDL1, MITOCHONDRIAL"/>
    <property type="match status" value="1"/>
</dbReference>
<keyword evidence="9 13" id="KW-1133">Transmembrane helix</keyword>
<dbReference type="Proteomes" id="UP000278807">
    <property type="component" value="Unassembled WGS sequence"/>
</dbReference>
<dbReference type="InterPro" id="IPR003593">
    <property type="entry name" value="AAA+_ATPase"/>
</dbReference>
<feature type="domain" description="ABC transporter" evidence="14">
    <location>
        <begin position="933"/>
        <end position="1177"/>
    </location>
</feature>
<dbReference type="InterPro" id="IPR036640">
    <property type="entry name" value="ABC1_TM_sf"/>
</dbReference>
<dbReference type="Gene3D" id="3.40.50.300">
    <property type="entry name" value="P-loop containing nucleotide triphosphate hydrolases"/>
    <property type="match status" value="4"/>
</dbReference>
<reference evidence="16 17" key="2">
    <citation type="submission" date="2018-11" db="EMBL/GenBank/DDBJ databases">
        <authorList>
            <consortium name="Pathogen Informatics"/>
        </authorList>
    </citation>
    <scope>NUCLEOTIDE SEQUENCE [LARGE SCALE GENOMIC DNA]</scope>
</reference>
<dbReference type="InterPro" id="IPR011527">
    <property type="entry name" value="ABC1_TM_dom"/>
</dbReference>
<keyword evidence="17" id="KW-1185">Reference proteome</keyword>
<evidence type="ECO:0000256" key="8">
    <source>
        <dbReference type="ARBA" id="ARBA00022967"/>
    </source>
</evidence>
<feature type="transmembrane region" description="Helical" evidence="13">
    <location>
        <begin position="120"/>
        <end position="140"/>
    </location>
</feature>
<feature type="transmembrane region" description="Helical" evidence="13">
    <location>
        <begin position="227"/>
        <end position="250"/>
    </location>
</feature>
<keyword evidence="3" id="KW-0813">Transport</keyword>
<dbReference type="FunFam" id="3.40.50.300:FF:000205">
    <property type="entry name" value="ABC transporter B family member 4"/>
    <property type="match status" value="2"/>
</dbReference>
<dbReference type="CDD" id="cd03249">
    <property type="entry name" value="ABC_MTABC3_MDL1_MDL2"/>
    <property type="match status" value="3"/>
</dbReference>
<dbReference type="Gene3D" id="1.20.1560.10">
    <property type="entry name" value="ABC transporter type 1, transmembrane domain"/>
    <property type="match status" value="2"/>
</dbReference>
<proteinExistence type="inferred from homology"/>
<name>A0A0R3TP39_RODNA</name>
<feature type="transmembrane region" description="Helical" evidence="13">
    <location>
        <begin position="1433"/>
        <end position="1456"/>
    </location>
</feature>
<feature type="transmembrane region" description="Helical" evidence="13">
    <location>
        <begin position="14"/>
        <end position="37"/>
    </location>
</feature>
<dbReference type="SUPFAM" id="SSF90123">
    <property type="entry name" value="ABC transporter transmembrane region"/>
    <property type="match status" value="4"/>
</dbReference>
<evidence type="ECO:0000256" key="5">
    <source>
        <dbReference type="ARBA" id="ARBA00022737"/>
    </source>
</evidence>
<evidence type="ECO:0000256" key="12">
    <source>
        <dbReference type="SAM" id="MobiDB-lite"/>
    </source>
</evidence>
<evidence type="ECO:0000256" key="2">
    <source>
        <dbReference type="ARBA" id="ARBA00007577"/>
    </source>
</evidence>
<keyword evidence="6" id="KW-0547">Nucleotide-binding</keyword>
<dbReference type="EMBL" id="UZAE01012529">
    <property type="protein sequence ID" value="VDO05557.1"/>
    <property type="molecule type" value="Genomic_DNA"/>
</dbReference>
<evidence type="ECO:0000256" key="9">
    <source>
        <dbReference type="ARBA" id="ARBA00022989"/>
    </source>
</evidence>
<feature type="transmembrane region" description="Helical" evidence="13">
    <location>
        <begin position="1252"/>
        <end position="1276"/>
    </location>
</feature>
<feature type="transmembrane region" description="Helical" evidence="13">
    <location>
        <begin position="1967"/>
        <end position="1987"/>
    </location>
</feature>
<dbReference type="GO" id="GO:0016887">
    <property type="term" value="F:ATP hydrolysis activity"/>
    <property type="evidence" value="ECO:0007669"/>
    <property type="project" value="InterPro"/>
</dbReference>
<evidence type="ECO:0000256" key="13">
    <source>
        <dbReference type="SAM" id="Phobius"/>
    </source>
</evidence>
<evidence type="ECO:0000313" key="16">
    <source>
        <dbReference type="EMBL" id="VDO05557.1"/>
    </source>
</evidence>
<evidence type="ECO:0000313" key="17">
    <source>
        <dbReference type="Proteomes" id="UP000278807"/>
    </source>
</evidence>
<dbReference type="PROSITE" id="PS50893">
    <property type="entry name" value="ABC_TRANSPORTER_2"/>
    <property type="match status" value="3"/>
</dbReference>
<dbReference type="GO" id="GO:0090374">
    <property type="term" value="P:oligopeptide export from mitochondrion"/>
    <property type="evidence" value="ECO:0007669"/>
    <property type="project" value="TreeGrafter"/>
</dbReference>
<dbReference type="InterPro" id="IPR003439">
    <property type="entry name" value="ABC_transporter-like_ATP-bd"/>
</dbReference>
<feature type="compositionally biased region" description="Acidic residues" evidence="12">
    <location>
        <begin position="1776"/>
        <end position="1787"/>
    </location>
</feature>
<reference evidence="18" key="1">
    <citation type="submission" date="2016-04" db="UniProtKB">
        <authorList>
            <consortium name="WormBaseParasite"/>
        </authorList>
    </citation>
    <scope>IDENTIFICATION</scope>
</reference>
<evidence type="ECO:0000256" key="4">
    <source>
        <dbReference type="ARBA" id="ARBA00022692"/>
    </source>
</evidence>
<evidence type="ECO:0000259" key="14">
    <source>
        <dbReference type="PROSITE" id="PS50893"/>
    </source>
</evidence>
<dbReference type="GO" id="GO:0015421">
    <property type="term" value="F:ABC-type oligopeptide transporter activity"/>
    <property type="evidence" value="ECO:0007669"/>
    <property type="project" value="TreeGrafter"/>
</dbReference>
<feature type="transmembrane region" description="Helical" evidence="13">
    <location>
        <begin position="656"/>
        <end position="682"/>
    </location>
</feature>
<keyword evidence="10 13" id="KW-0472">Membrane</keyword>
<feature type="transmembrane region" description="Helical" evidence="13">
    <location>
        <begin position="1352"/>
        <end position="1373"/>
    </location>
</feature>
<evidence type="ECO:0000256" key="10">
    <source>
        <dbReference type="ARBA" id="ARBA00023136"/>
    </source>
</evidence>
<dbReference type="CDD" id="cd18578">
    <property type="entry name" value="ABC_6TM_Pgp_ABCB1_D2_like"/>
    <property type="match status" value="2"/>
</dbReference>
<evidence type="ECO:0000313" key="18">
    <source>
        <dbReference type="WBParaSite" id="HNAJ_0000920601-mRNA-1"/>
    </source>
</evidence>
<keyword evidence="4 13" id="KW-0812">Transmembrane</keyword>
<dbReference type="InterPro" id="IPR017871">
    <property type="entry name" value="ABC_transporter-like_CS"/>
</dbReference>
<evidence type="ECO:0000256" key="11">
    <source>
        <dbReference type="ARBA" id="ARBA00023180"/>
    </source>
</evidence>
<evidence type="ECO:0000256" key="7">
    <source>
        <dbReference type="ARBA" id="ARBA00022840"/>
    </source>
</evidence>
<feature type="transmembrane region" description="Helical" evidence="13">
    <location>
        <begin position="735"/>
        <end position="755"/>
    </location>
</feature>
<feature type="transmembrane region" description="Helical" evidence="13">
    <location>
        <begin position="96"/>
        <end position="114"/>
    </location>
</feature>
<accession>A0A0R3TP39</accession>
<feature type="transmembrane region" description="Helical" evidence="13">
    <location>
        <begin position="1208"/>
        <end position="1232"/>
    </location>
</feature>
<dbReference type="PROSITE" id="PS00211">
    <property type="entry name" value="ABC_TRANSPORTER_1"/>
    <property type="match status" value="3"/>
</dbReference>
<feature type="region of interest" description="Disordered" evidence="12">
    <location>
        <begin position="1771"/>
        <end position="1795"/>
    </location>
</feature>
<evidence type="ECO:0000259" key="15">
    <source>
        <dbReference type="PROSITE" id="PS50929"/>
    </source>
</evidence>
<feature type="transmembrane region" description="Helical" evidence="13">
    <location>
        <begin position="761"/>
        <end position="781"/>
    </location>
</feature>
<evidence type="ECO:0000256" key="1">
    <source>
        <dbReference type="ARBA" id="ARBA00004141"/>
    </source>
</evidence>
<comment type="similarity">
    <text evidence="2">Belongs to the ABC transporter superfamily. ABCB family. Multidrug resistance exporter (TC 3.A.1.201) subfamily.</text>
</comment>
<dbReference type="OrthoDB" id="6500128at2759"/>
<feature type="domain" description="ABC transmembrane type-1" evidence="15">
    <location>
        <begin position="614"/>
        <end position="899"/>
    </location>
</feature>
<dbReference type="InterPro" id="IPR039421">
    <property type="entry name" value="Type_1_exporter"/>
</dbReference>
<feature type="transmembrane region" description="Helical" evidence="13">
    <location>
        <begin position="1887"/>
        <end position="1914"/>
    </location>
</feature>
<dbReference type="NCBIfam" id="NF010167">
    <property type="entry name" value="PRK13648.1"/>
    <property type="match status" value="4"/>
</dbReference>
<dbReference type="GO" id="GO:0005743">
    <property type="term" value="C:mitochondrial inner membrane"/>
    <property type="evidence" value="ECO:0007669"/>
    <property type="project" value="TreeGrafter"/>
</dbReference>
<feature type="transmembrane region" description="Helical" evidence="13">
    <location>
        <begin position="192"/>
        <end position="215"/>
    </location>
</feature>
<evidence type="ECO:0000256" key="3">
    <source>
        <dbReference type="ARBA" id="ARBA00022448"/>
    </source>
</evidence>
<dbReference type="PANTHER" id="PTHR43394:SF27">
    <property type="entry name" value="ATP-DEPENDENT TRANSLOCASE ABCB1-LIKE"/>
    <property type="match status" value="1"/>
</dbReference>
<keyword evidence="8" id="KW-1278">Translocase</keyword>
<organism evidence="18">
    <name type="scientific">Rodentolepis nana</name>
    <name type="common">Dwarf tapeworm</name>
    <name type="synonym">Hymenolepis nana</name>
    <dbReference type="NCBI Taxonomy" id="102285"/>
    <lineage>
        <taxon>Eukaryota</taxon>
        <taxon>Metazoa</taxon>
        <taxon>Spiralia</taxon>
        <taxon>Lophotrochozoa</taxon>
        <taxon>Platyhelminthes</taxon>
        <taxon>Cestoda</taxon>
        <taxon>Eucestoda</taxon>
        <taxon>Cyclophyllidea</taxon>
        <taxon>Hymenolepididae</taxon>
        <taxon>Rodentolepis</taxon>
    </lineage>
</organism>
<dbReference type="STRING" id="102285.A0A0R3TP39"/>
<feature type="domain" description="ABC transmembrane type-1" evidence="15">
    <location>
        <begin position="1"/>
        <end position="258"/>
    </location>
</feature>
<feature type="transmembrane region" description="Helical" evidence="13">
    <location>
        <begin position="1993"/>
        <end position="2012"/>
    </location>
</feature>
<dbReference type="SMART" id="SM00382">
    <property type="entry name" value="AAA"/>
    <property type="match status" value="4"/>
</dbReference>
<keyword evidence="11" id="KW-0325">Glycoprotein</keyword>
<feature type="transmembrane region" description="Helical" evidence="13">
    <location>
        <begin position="610"/>
        <end position="636"/>
    </location>
</feature>
<sequence length="2305" mass="253914">MPGKSALDTMGEMIIWYCVLGGLTFLVAFVQMFCFTLSAKRQSTRIRLLLFKQMLRQDASWFDSQSIGDLITKMTSLVDQIETGIGERLGRFMQNLVLFLSSYIISFVSQWKLALVGLGMSPAIVISFVILGVGLSHYSVKEEKEYSKANIIASEALTFIRTVFAFIGQEKEVQRYTNNLGAAAKVAFKKNIVIGFGAGMIAFAIFSTAGLLFWYGVKMLVDGASDMSGGAIVSVVLGFLVGSIAFGLVLPEVTYFSRAIAAARETFYVIERIPQIDKDARGDIIEDFKGHILFRNVSFHYPTRPEVKTVSKLNIEIQQGKTVAIVGPSGSGKSTTIQLIQRFYDCIKGQILIDGRDIKTLDLKWFRQQIGVVQQEPVLFSGTISENILLGRPGATQEEIIEAAKLADAHDFILKLPQAYDTVIGEGGGGMSGGQKQRIAIARALIRNPKILLLDEATSALDTRSEKTVQRALDRARSGRSVVMVAHRLTTVRDADLIIVMDRGKVQESGTHEELLALNGSKSGIKSEAAEDESDTEDNIGQTGADAEEYGHHYKFSTDELRKKSLWSVTSRFSDAQNYLEAMTEMSGTAKTKKMKNQMWRALKLNRPEYPYLFIGLFFSLIAGLSQPGFALLYSAMFDIFSKATTLQEMLDLTSFYSGMMALLGFARFLAVFLSSCALGYAGAQLTKRTRSLLFQAMVDQEIGWFDRVENSPGILTARLATEVSALETVTGLQLGTLAEAISLIIACLVVGFIYSWAISLVNLCFTPILVVAVALQMSFMRLGVGAKEVRGSQVVQEALTAERTVTSFGLEEHFFQTFKERSAAAPRENLKDALLYGLVNAVAQSLPIFQSACSFYVGAVLIEKNQLDVLGLFRSFSAFNFGSQGLGRISAMVPEFRKASHNVKLVFATLDRKTLSDPNEGEFPSEPFDGCVDFRKIYFSYPTRANVKVLKGFTHKVDAGQSVALVGQSGCGKSTLLQLVQRFYDVSNHGTESGIFINGRNLRKLAPNWIRQSIGVVSQEPNLFELSIKENIAYGDNSRELSMEEIMNAAKEANAHNFIEALPDGYNTSVGARGSQLSGGQKQRIAIARALVRKPKLLILDEATSALDNESERIVQAALDEAMKKGDRTCLVVAHRLTSVENCDVIVVLQDGRRVEHGSPSTLMASKGVFYTLHNGEDVSFGDITIDESEKVLFFHLFRYSDIKDKIMLIIGFILALVVGCSFPVNLIIFKEVVNLLTSDTSVDLARMREMVGWFCLLGAVTMVLAFIEMFFFSLSARRQSRRIRLKLFKQLLRQDVPWFDHQALGDIITKLTADVDSIETGIGERLGRFVQNFAMFISCYASAFTNNWKIALVGLSSAPIIVIAFTVMGYTMSTFAMKEQKAYSKANNVASEVFNAIKTVFAFIGQEKEKVRYSSQLGAAAKVSFLKNTMLGFGIGMVGGSIFAAAGLTFWFSVKESLENGNYIDGGTIVSVILSFIYGSVAIGLVLPEFSYFTRAKAAAKNTFYIIERVPEIDKNEPGLEPDSMKGDIEFRNVSFAYPMRPDVVTLKNFNMTIKAGQTVAIVGPSGSGKSTVIQLLQRFYDPIEGQVLIDGHDIRELDLKWMRRQFGVVSQEPLLFAATVKENIELGNQGATLEEIEEAAKMADAHNFILKLQDAYDTMIGEGGGGMSGGQKQRLTIARALLRNPRILLLDEATSALDTHSERAVQSALDKAGVGRTVIMVAHRLTTVRNADRILVVDKGEIKESGTHDELVRHNGIYAHMLSLQAKKKNEEYSDSEPESDNDDAEKSTSSKASKLENVWKRTAGDAESESMATNSTNASFLAVSTQKNVLLRAFLLNKPEFPIFFFGLFVSLLSGVIQPAFTLLYSEVFEVKNHPNERMRRTILIACMIALLGLLRLLTQLVANLTLGWAGAKLTQRTRGLLFNAMIEQEPGWFDEVANQPGVLTARLATEVSSLEAVTGAQLGTIMESACLIIASTVIVFMYSWQLALVNFCFLPIIVASSALQVMINKRSVMNIREVAGSQVAQEALAAQKTVFAFGLEDYFYGKFLEQSDRATSERVKDAALYGLVHGAANGLSYFQTAASFYVGSVLLNQGVLDVLSVFRTFSAFNFGAQGITRIAALAPEFRKASNKITSVFATMDRKTKLDVNEGIFPDQPLSGNIVFKNVYFKYPTRKQVKVLRKFNYSLNPGNSVALVGASGCGKSTILQLVQRLYDVSNHGPKSGIFMNGHDIRKVAPNWIRQQIGIVSQEPNLFDLTIRENIAYGDNSREIPMEEIMAAAKEANVHGFVETLPQARFTSII</sequence>
<dbReference type="FunFam" id="3.40.50.300:FF:000479">
    <property type="entry name" value="Multidrug resistance protein 1A"/>
    <property type="match status" value="1"/>
</dbReference>
<dbReference type="WBParaSite" id="HNAJ_0000920601-mRNA-1">
    <property type="protein sequence ID" value="HNAJ_0000920601-mRNA-1"/>
    <property type="gene ID" value="HNAJ_0000920601"/>
</dbReference>
<feature type="region of interest" description="Disordered" evidence="12">
    <location>
        <begin position="522"/>
        <end position="543"/>
    </location>
</feature>
<feature type="domain" description="ABC transmembrane type-1" evidence="15">
    <location>
        <begin position="1211"/>
        <end position="1497"/>
    </location>
</feature>
<keyword evidence="5" id="KW-0677">Repeat</keyword>
<evidence type="ECO:0000256" key="6">
    <source>
        <dbReference type="ARBA" id="ARBA00022741"/>
    </source>
</evidence>